<dbReference type="EMBL" id="JTLZ01000009">
    <property type="protein sequence ID" value="KHO22841.1"/>
    <property type="molecule type" value="Genomic_DNA"/>
</dbReference>
<evidence type="ECO:0000256" key="1">
    <source>
        <dbReference type="SAM" id="Phobius"/>
    </source>
</evidence>
<name>A0ABR4YRW8_9MYCO</name>
<organism evidence="2 3">
    <name type="scientific">Mycolicibacterium setense</name>
    <dbReference type="NCBI Taxonomy" id="431269"/>
    <lineage>
        <taxon>Bacteria</taxon>
        <taxon>Bacillati</taxon>
        <taxon>Actinomycetota</taxon>
        <taxon>Actinomycetes</taxon>
        <taxon>Mycobacteriales</taxon>
        <taxon>Mycobacteriaceae</taxon>
        <taxon>Mycolicibacterium</taxon>
    </lineage>
</organism>
<protein>
    <submittedName>
        <fullName evidence="2">Membrane protein</fullName>
    </submittedName>
</protein>
<keyword evidence="1" id="KW-0472">Membrane</keyword>
<evidence type="ECO:0000313" key="3">
    <source>
        <dbReference type="Proteomes" id="UP000031004"/>
    </source>
</evidence>
<feature type="transmembrane region" description="Helical" evidence="1">
    <location>
        <begin position="119"/>
        <end position="135"/>
    </location>
</feature>
<sequence>MTAILNRPRSETTTAGAAAEDSLLRFALRADATVCAGVGLLVAMAADQLARIAGLSATTGWLAGAFLVGYGALLYVLAAVPQVRRVGLAALAGNVAFTITTLVAIVTEWLPLTGTGEELVLGFAGVNLGLAWLQYRGVRRLA</sequence>
<feature type="transmembrane region" description="Helical" evidence="1">
    <location>
        <begin position="52"/>
        <end position="76"/>
    </location>
</feature>
<accession>A0ABR4YRW8</accession>
<feature type="transmembrane region" description="Helical" evidence="1">
    <location>
        <begin position="26"/>
        <end position="46"/>
    </location>
</feature>
<proteinExistence type="predicted"/>
<feature type="transmembrane region" description="Helical" evidence="1">
    <location>
        <begin position="88"/>
        <end position="107"/>
    </location>
</feature>
<gene>
    <name evidence="2" type="ORF">QQ44_20525</name>
</gene>
<comment type="caution">
    <text evidence="2">The sequence shown here is derived from an EMBL/GenBank/DDBJ whole genome shotgun (WGS) entry which is preliminary data.</text>
</comment>
<keyword evidence="3" id="KW-1185">Reference proteome</keyword>
<dbReference type="RefSeq" id="WP_039324506.1">
    <property type="nucleotide sequence ID" value="NZ_JTLZ01000009.1"/>
</dbReference>
<reference evidence="2 3" key="1">
    <citation type="submission" date="2014-11" db="EMBL/GenBank/DDBJ databases">
        <title>Mycobacterium setense Manresensis Genome.</title>
        <authorList>
            <person name="Rech G."/>
            <person name="Sumoy L."/>
        </authorList>
    </citation>
    <scope>NUCLEOTIDE SEQUENCE [LARGE SCALE GENOMIC DNA]</scope>
    <source>
        <strain evidence="2 3">Manresensis</strain>
    </source>
</reference>
<keyword evidence="1" id="KW-1133">Transmembrane helix</keyword>
<evidence type="ECO:0000313" key="2">
    <source>
        <dbReference type="EMBL" id="KHO22841.1"/>
    </source>
</evidence>
<dbReference type="Proteomes" id="UP000031004">
    <property type="component" value="Unassembled WGS sequence"/>
</dbReference>
<keyword evidence="1" id="KW-0812">Transmembrane</keyword>